<sequence>MTATVETIGQLLRAENHVIIDRDADAVFDFVADGMNNALWRPAVRSIALERGGDGQVGAIYRQILIGPGRRDIAGDYEITEATRPQELRFRVLAGPVRPRGRYSITARPGGTCVLSFALEVEPRGMARLLRPLVSRTMRDEVGQLWRLKAVVEGDPT</sequence>
<comment type="caution">
    <text evidence="1">The sequence shown here is derived from an EMBL/GenBank/DDBJ whole genome shotgun (WGS) entry which is preliminary data.</text>
</comment>
<reference evidence="1 2" key="1">
    <citation type="submission" date="2018-10" db="EMBL/GenBank/DDBJ databases">
        <title>Sequencing the genomes of 1000 actinobacteria strains.</title>
        <authorList>
            <person name="Klenk H.-P."/>
        </authorList>
    </citation>
    <scope>NUCLEOTIDE SEQUENCE [LARGE SCALE GENOMIC DNA]</scope>
    <source>
        <strain evidence="1 2">DSM 17894</strain>
    </source>
</reference>
<dbReference type="InterPro" id="IPR023393">
    <property type="entry name" value="START-like_dom_sf"/>
</dbReference>
<protein>
    <submittedName>
        <fullName evidence="1">Polyketide cyclase/dehydrase/lipid transport protein</fullName>
    </submittedName>
</protein>
<organism evidence="1 2">
    <name type="scientific">Frondihabitans australicus</name>
    <dbReference type="NCBI Taxonomy" id="386892"/>
    <lineage>
        <taxon>Bacteria</taxon>
        <taxon>Bacillati</taxon>
        <taxon>Actinomycetota</taxon>
        <taxon>Actinomycetes</taxon>
        <taxon>Micrococcales</taxon>
        <taxon>Microbacteriaceae</taxon>
        <taxon>Frondihabitans</taxon>
    </lineage>
</organism>
<accession>A0A495IJS6</accession>
<gene>
    <name evidence="1" type="ORF">C8E83_2521</name>
</gene>
<dbReference type="EMBL" id="RBKS01000001">
    <property type="protein sequence ID" value="RKR75375.1"/>
    <property type="molecule type" value="Genomic_DNA"/>
</dbReference>
<dbReference type="OrthoDB" id="5951835at2"/>
<dbReference type="AlphaFoldDB" id="A0A495IJS6"/>
<dbReference type="Proteomes" id="UP000280008">
    <property type="component" value="Unassembled WGS sequence"/>
</dbReference>
<dbReference type="RefSeq" id="WP_121370180.1">
    <property type="nucleotide sequence ID" value="NZ_RBKS01000001.1"/>
</dbReference>
<evidence type="ECO:0000313" key="1">
    <source>
        <dbReference type="EMBL" id="RKR75375.1"/>
    </source>
</evidence>
<dbReference type="SUPFAM" id="SSF55961">
    <property type="entry name" value="Bet v1-like"/>
    <property type="match status" value="1"/>
</dbReference>
<dbReference type="Gene3D" id="3.30.530.20">
    <property type="match status" value="1"/>
</dbReference>
<dbReference type="Pfam" id="PF10604">
    <property type="entry name" value="Polyketide_cyc2"/>
    <property type="match status" value="1"/>
</dbReference>
<evidence type="ECO:0000313" key="2">
    <source>
        <dbReference type="Proteomes" id="UP000280008"/>
    </source>
</evidence>
<dbReference type="InterPro" id="IPR019587">
    <property type="entry name" value="Polyketide_cyclase/dehydratase"/>
</dbReference>
<proteinExistence type="predicted"/>
<name>A0A495IJS6_9MICO</name>
<keyword evidence="2" id="KW-1185">Reference proteome</keyword>